<reference evidence="8 9" key="1">
    <citation type="submission" date="2020-08" db="EMBL/GenBank/DDBJ databases">
        <title>Sequencing the genomes of 1000 actinobacteria strains.</title>
        <authorList>
            <person name="Klenk H.-P."/>
        </authorList>
    </citation>
    <scope>NUCLEOTIDE SEQUENCE [LARGE SCALE GENOMIC DNA]</scope>
    <source>
        <strain evidence="8 9">DSM 43582</strain>
    </source>
</reference>
<feature type="region of interest" description="Disordered" evidence="5">
    <location>
        <begin position="1"/>
        <end position="135"/>
    </location>
</feature>
<dbReference type="SMART" id="SM00228">
    <property type="entry name" value="PDZ"/>
    <property type="match status" value="1"/>
</dbReference>
<keyword evidence="6" id="KW-0472">Membrane</keyword>
<evidence type="ECO:0000256" key="6">
    <source>
        <dbReference type="SAM" id="Phobius"/>
    </source>
</evidence>
<dbReference type="PRINTS" id="PR00834">
    <property type="entry name" value="PROTEASES2C"/>
</dbReference>
<evidence type="ECO:0000256" key="5">
    <source>
        <dbReference type="SAM" id="MobiDB-lite"/>
    </source>
</evidence>
<sequence length="529" mass="54522">MTTESTNTGPQPEQPGESAKDAVSNSAAERGNLRPPDAPVLGPRPVYRPDVDKHTARAFRRPEGQSGSFAAQPSGAPAEPKFDGPELVNRPPDTVLAEAFGRPEGSDERLQRDPDAIDDPNPPAGPADPWRDPDAAARLGAPAIVTPQQEQLPPAPRLSAREVLFGKRVAPAALAVLAVIALAIGLVGGLVGRFTGDSTSALTSRKITLQQESAKDKPHGQVAKVADAVLPAVVQIRETVGDNGALGSGVVIDGSGYIVTNNHVVSMVGLDKSGRGKIQVTFSDGTKAPAQIVGRDPKTDLAVLKVDVKNLTVARLGKSSDVQVGDDVLAVGSPLGLTKTVTSGIVSALNRPMAEPTEPGDDTAGAFDAVQTDAAINHGNSGGALLDSEGRLIGINTAIRSESGGSVGLGFAIPVDLVQRVAQTLIRDGKVHHPWLGVSAKTKTVENDAMSGAAVADVMAGSPAAKAGIAEGDVIVRVAGRDVTEPAELTVAVQSHQIGETVTFQVIRDGRQVDVPVTLESDENAPKQP</sequence>
<dbReference type="InterPro" id="IPR009003">
    <property type="entry name" value="Peptidase_S1_PA"/>
</dbReference>
<dbReference type="Pfam" id="PF13180">
    <property type="entry name" value="PDZ_2"/>
    <property type="match status" value="1"/>
</dbReference>
<dbReference type="Gene3D" id="2.30.42.10">
    <property type="match status" value="1"/>
</dbReference>
<keyword evidence="6" id="KW-0812">Transmembrane</keyword>
<dbReference type="CDD" id="cd06779">
    <property type="entry name" value="cpPDZ_Deg_HtrA-like"/>
    <property type="match status" value="1"/>
</dbReference>
<evidence type="ECO:0000256" key="2">
    <source>
        <dbReference type="ARBA" id="ARBA00022670"/>
    </source>
</evidence>
<dbReference type="InterPro" id="IPR001940">
    <property type="entry name" value="Peptidase_S1C"/>
</dbReference>
<evidence type="ECO:0000313" key="9">
    <source>
        <dbReference type="Proteomes" id="UP000540412"/>
    </source>
</evidence>
<dbReference type="EMBL" id="JACHIT010000001">
    <property type="protein sequence ID" value="MBB5912476.1"/>
    <property type="molecule type" value="Genomic_DNA"/>
</dbReference>
<keyword evidence="6" id="KW-1133">Transmembrane helix</keyword>
<feature type="transmembrane region" description="Helical" evidence="6">
    <location>
        <begin position="169"/>
        <end position="191"/>
    </location>
</feature>
<comment type="caution">
    <text evidence="8">The sequence shown here is derived from an EMBL/GenBank/DDBJ whole genome shotgun (WGS) entry which is preliminary data.</text>
</comment>
<organism evidence="8 9">
    <name type="scientific">Nocardia transvalensis</name>
    <dbReference type="NCBI Taxonomy" id="37333"/>
    <lineage>
        <taxon>Bacteria</taxon>
        <taxon>Bacillati</taxon>
        <taxon>Actinomycetota</taxon>
        <taxon>Actinomycetes</taxon>
        <taxon>Mycobacteriales</taxon>
        <taxon>Nocardiaceae</taxon>
        <taxon>Nocardia</taxon>
    </lineage>
</organism>
<keyword evidence="4" id="KW-0720">Serine protease</keyword>
<dbReference type="PANTHER" id="PTHR43343">
    <property type="entry name" value="PEPTIDASE S12"/>
    <property type="match status" value="1"/>
</dbReference>
<dbReference type="AlphaFoldDB" id="A0A7W9PAG5"/>
<accession>A0A7W9PAG5</accession>
<name>A0A7W9PAG5_9NOCA</name>
<dbReference type="Gene3D" id="2.40.10.120">
    <property type="match status" value="1"/>
</dbReference>
<feature type="compositionally biased region" description="Polar residues" evidence="5">
    <location>
        <begin position="1"/>
        <end position="11"/>
    </location>
</feature>
<dbReference type="SUPFAM" id="SSF50494">
    <property type="entry name" value="Trypsin-like serine proteases"/>
    <property type="match status" value="1"/>
</dbReference>
<feature type="compositionally biased region" description="Basic and acidic residues" evidence="5">
    <location>
        <begin position="47"/>
        <end position="63"/>
    </location>
</feature>
<dbReference type="RefSeq" id="WP_373281362.1">
    <property type="nucleotide sequence ID" value="NZ_JACHIT010000001.1"/>
</dbReference>
<dbReference type="FunFam" id="2.40.10.10:FF:000001">
    <property type="entry name" value="Periplasmic serine protease DegS"/>
    <property type="match status" value="1"/>
</dbReference>
<feature type="domain" description="PDZ" evidence="7">
    <location>
        <begin position="422"/>
        <end position="510"/>
    </location>
</feature>
<evidence type="ECO:0000313" key="8">
    <source>
        <dbReference type="EMBL" id="MBB5912476.1"/>
    </source>
</evidence>
<dbReference type="Proteomes" id="UP000540412">
    <property type="component" value="Unassembled WGS sequence"/>
</dbReference>
<dbReference type="InterPro" id="IPR051201">
    <property type="entry name" value="Chloro_Bact_Ser_Proteases"/>
</dbReference>
<dbReference type="GO" id="GO:0004252">
    <property type="term" value="F:serine-type endopeptidase activity"/>
    <property type="evidence" value="ECO:0007669"/>
    <property type="project" value="InterPro"/>
</dbReference>
<evidence type="ECO:0000256" key="3">
    <source>
        <dbReference type="ARBA" id="ARBA00022801"/>
    </source>
</evidence>
<evidence type="ECO:0000256" key="4">
    <source>
        <dbReference type="ARBA" id="ARBA00022825"/>
    </source>
</evidence>
<evidence type="ECO:0000259" key="7">
    <source>
        <dbReference type="PROSITE" id="PS50106"/>
    </source>
</evidence>
<gene>
    <name evidence="8" type="ORF">BJY24_001343</name>
</gene>
<dbReference type="SUPFAM" id="SSF50156">
    <property type="entry name" value="PDZ domain-like"/>
    <property type="match status" value="1"/>
</dbReference>
<evidence type="ECO:0000256" key="1">
    <source>
        <dbReference type="ARBA" id="ARBA00010541"/>
    </source>
</evidence>
<proteinExistence type="inferred from homology"/>
<dbReference type="GO" id="GO:0006508">
    <property type="term" value="P:proteolysis"/>
    <property type="evidence" value="ECO:0007669"/>
    <property type="project" value="UniProtKB-KW"/>
</dbReference>
<keyword evidence="2 8" id="KW-0645">Protease</keyword>
<keyword evidence="3" id="KW-0378">Hydrolase</keyword>
<dbReference type="Pfam" id="PF13365">
    <property type="entry name" value="Trypsin_2"/>
    <property type="match status" value="1"/>
</dbReference>
<dbReference type="PANTHER" id="PTHR43343:SF3">
    <property type="entry name" value="PROTEASE DO-LIKE 8, CHLOROPLASTIC"/>
    <property type="match status" value="1"/>
</dbReference>
<dbReference type="InterPro" id="IPR001478">
    <property type="entry name" value="PDZ"/>
</dbReference>
<keyword evidence="9" id="KW-1185">Reference proteome</keyword>
<protein>
    <submittedName>
        <fullName evidence="8">S1-C subfamily serine protease</fullName>
    </submittedName>
</protein>
<dbReference type="InterPro" id="IPR036034">
    <property type="entry name" value="PDZ_sf"/>
</dbReference>
<feature type="compositionally biased region" description="Basic and acidic residues" evidence="5">
    <location>
        <begin position="104"/>
        <end position="115"/>
    </location>
</feature>
<dbReference type="PROSITE" id="PS50106">
    <property type="entry name" value="PDZ"/>
    <property type="match status" value="1"/>
</dbReference>
<comment type="similarity">
    <text evidence="1">Belongs to the peptidase S1C family.</text>
</comment>